<evidence type="ECO:0000313" key="3">
    <source>
        <dbReference type="Proteomes" id="UP001500864"/>
    </source>
</evidence>
<protein>
    <submittedName>
        <fullName evidence="2">Uncharacterized protein</fullName>
    </submittedName>
</protein>
<feature type="transmembrane region" description="Helical" evidence="1">
    <location>
        <begin position="84"/>
        <end position="110"/>
    </location>
</feature>
<keyword evidence="1" id="KW-0472">Membrane</keyword>
<name>A0ABP9MWS0_9HYPH</name>
<keyword evidence="3" id="KW-1185">Reference proteome</keyword>
<reference evidence="3" key="1">
    <citation type="journal article" date="2019" name="Int. J. Syst. Evol. Microbiol.">
        <title>The Global Catalogue of Microorganisms (GCM) 10K type strain sequencing project: providing services to taxonomists for standard genome sequencing and annotation.</title>
        <authorList>
            <consortium name="The Broad Institute Genomics Platform"/>
            <consortium name="The Broad Institute Genome Sequencing Center for Infectious Disease"/>
            <person name="Wu L."/>
            <person name="Ma J."/>
        </authorList>
    </citation>
    <scope>NUCLEOTIDE SEQUENCE [LARGE SCALE GENOMIC DNA]</scope>
    <source>
        <strain evidence="3">JCM 17712</strain>
    </source>
</reference>
<evidence type="ECO:0000256" key="1">
    <source>
        <dbReference type="SAM" id="Phobius"/>
    </source>
</evidence>
<keyword evidence="1" id="KW-1133">Transmembrane helix</keyword>
<comment type="caution">
    <text evidence="2">The sequence shown here is derived from an EMBL/GenBank/DDBJ whole genome shotgun (WGS) entry which is preliminary data.</text>
</comment>
<sequence>MVKLFKNHVLSIFIVIAFFLSHVVNVNANHLRNSTQKEEISVSVIEQEIKKAMNMAALYIPGLNHGAENDAAIEGKIEKVLEPITIGVFGFGIAAGYAATAIGMFMGWIIKRIVSALR</sequence>
<gene>
    <name evidence="2" type="ORF">GCM10023261_00660</name>
</gene>
<dbReference type="RefSeq" id="WP_345113529.1">
    <property type="nucleotide sequence ID" value="NZ_BAABIZ010000001.1"/>
</dbReference>
<dbReference type="Proteomes" id="UP001500864">
    <property type="component" value="Unassembled WGS sequence"/>
</dbReference>
<proteinExistence type="predicted"/>
<accession>A0ABP9MWS0</accession>
<organism evidence="2 3">
    <name type="scientific">Bartonella jaculi</name>
    <dbReference type="NCBI Taxonomy" id="686226"/>
    <lineage>
        <taxon>Bacteria</taxon>
        <taxon>Pseudomonadati</taxon>
        <taxon>Pseudomonadota</taxon>
        <taxon>Alphaproteobacteria</taxon>
        <taxon>Hyphomicrobiales</taxon>
        <taxon>Bartonellaceae</taxon>
        <taxon>Bartonella</taxon>
    </lineage>
</organism>
<dbReference type="EMBL" id="BAABIZ010000001">
    <property type="protein sequence ID" value="GAA5103475.1"/>
    <property type="molecule type" value="Genomic_DNA"/>
</dbReference>
<keyword evidence="1" id="KW-0812">Transmembrane</keyword>
<evidence type="ECO:0000313" key="2">
    <source>
        <dbReference type="EMBL" id="GAA5103475.1"/>
    </source>
</evidence>